<evidence type="ECO:0000256" key="5">
    <source>
        <dbReference type="ARBA" id="ARBA00022989"/>
    </source>
</evidence>
<reference evidence="11" key="1">
    <citation type="submission" date="2019-12" db="EMBL/GenBank/DDBJ databases">
        <authorList>
            <person name="Scholes J."/>
        </authorList>
    </citation>
    <scope>NUCLEOTIDE SEQUENCE</scope>
</reference>
<evidence type="ECO:0000256" key="4">
    <source>
        <dbReference type="ARBA" id="ARBA00022821"/>
    </source>
</evidence>
<feature type="transmembrane region" description="Helical" evidence="10">
    <location>
        <begin position="239"/>
        <end position="257"/>
    </location>
</feature>
<comment type="caution">
    <text evidence="11">The sequence shown here is derived from an EMBL/GenBank/DDBJ whole genome shotgun (WGS) entry which is preliminary data.</text>
</comment>
<evidence type="ECO:0000313" key="12">
    <source>
        <dbReference type="Proteomes" id="UP001153555"/>
    </source>
</evidence>
<name>A0A9N7MXA2_STRHE</name>
<feature type="compositionally biased region" description="Basic and acidic residues" evidence="9">
    <location>
        <begin position="458"/>
        <end position="467"/>
    </location>
</feature>
<keyword evidence="6 8" id="KW-0472">Membrane</keyword>
<sequence>MTTGGGGESASIEVTATWAVAAVCFVLIATSVLIEHGLRLVAKYFGRKRRRSLLHALNKIKSDLMLLGFISLLLSVLERRIASICIPRGVGESFLPCKSLTSVMEEESKCQQQMKRWENWEAETRSLEYQFSNDPMRFQFIHQTSFGRRHLQFWSEQRMLRLPVSFLRQFFGSVYKVDYFTLRHGFIAAHFAEGNTFDFQKYLKRALEQDFEVVIGMRLWIWFFSVLFIFFNAYVFRNYAWLPFIPLVMLLVVGTKLQGIITKMCLDTNVKSHVVRGTPLVQPGDHFFWFRRPQLLLHLMHFISFQNSFQLAFFTWSWYKFGLRSCFHQETEDIVIKLAMGVIIPILCGYVTLPLYALVTQMGTSMRKSVFSPEVVEGLKRWRDKARRNLAVNTSPNPAQLSLDTSVESCPSFSTLDASHVLDVDYTSDDGAESVGRLDGEIVAERPPVQRGSFEGFDLSRELTRRS</sequence>
<feature type="transmembrane region" description="Helical" evidence="10">
    <location>
        <begin position="295"/>
        <end position="318"/>
    </location>
</feature>
<evidence type="ECO:0000256" key="8">
    <source>
        <dbReference type="RuleBase" id="RU280816"/>
    </source>
</evidence>
<feature type="transmembrane region" description="Helical" evidence="10">
    <location>
        <begin position="338"/>
        <end position="359"/>
    </location>
</feature>
<evidence type="ECO:0000256" key="1">
    <source>
        <dbReference type="ARBA" id="ARBA00004141"/>
    </source>
</evidence>
<comment type="function">
    <text evidence="8">May be involved in modulation of pathogen defense and leaf cell death.</text>
</comment>
<keyword evidence="4 8" id="KW-0611">Plant defense</keyword>
<feature type="transmembrane region" description="Helical" evidence="10">
    <location>
        <begin position="211"/>
        <end position="233"/>
    </location>
</feature>
<dbReference type="Pfam" id="PF03094">
    <property type="entry name" value="Mlo"/>
    <property type="match status" value="2"/>
</dbReference>
<keyword evidence="8" id="KW-0112">Calmodulin-binding</keyword>
<comment type="domain">
    <text evidence="8">The C-terminus contains a calmodulin-binding domain, which binds calmodulin in a calcium-dependent fashion.</text>
</comment>
<keyword evidence="12" id="KW-1185">Reference proteome</keyword>
<feature type="region of interest" description="Disordered" evidence="9">
    <location>
        <begin position="447"/>
        <end position="467"/>
    </location>
</feature>
<evidence type="ECO:0000256" key="3">
    <source>
        <dbReference type="ARBA" id="ARBA00022692"/>
    </source>
</evidence>
<comment type="subcellular location">
    <subcellularLocation>
        <location evidence="1 8">Membrane</location>
        <topology evidence="1 8">Multi-pass membrane protein</topology>
    </subcellularLocation>
</comment>
<keyword evidence="3 8" id="KW-0812">Transmembrane</keyword>
<evidence type="ECO:0000256" key="6">
    <source>
        <dbReference type="ARBA" id="ARBA00023136"/>
    </source>
</evidence>
<gene>
    <name evidence="8" type="primary">MLO</name>
    <name evidence="11" type="ORF">SHERM_17237</name>
</gene>
<dbReference type="PANTHER" id="PTHR31942">
    <property type="entry name" value="MLO-LIKE PROTEIN 1"/>
    <property type="match status" value="1"/>
</dbReference>
<feature type="transmembrane region" description="Helical" evidence="10">
    <location>
        <begin position="18"/>
        <end position="42"/>
    </location>
</feature>
<keyword evidence="7 8" id="KW-0568">Pathogenesis-related protein</keyword>
<evidence type="ECO:0000256" key="7">
    <source>
        <dbReference type="ARBA" id="ARBA00023265"/>
    </source>
</evidence>
<dbReference type="Proteomes" id="UP001153555">
    <property type="component" value="Unassembled WGS sequence"/>
</dbReference>
<dbReference type="AlphaFoldDB" id="A0A9N7MXA2"/>
<dbReference type="InterPro" id="IPR004326">
    <property type="entry name" value="Mlo"/>
</dbReference>
<dbReference type="OrthoDB" id="1388414at2759"/>
<dbReference type="GO" id="GO:0006952">
    <property type="term" value="P:defense response"/>
    <property type="evidence" value="ECO:0007669"/>
    <property type="project" value="UniProtKB-KW"/>
</dbReference>
<evidence type="ECO:0000256" key="9">
    <source>
        <dbReference type="SAM" id="MobiDB-lite"/>
    </source>
</evidence>
<organism evidence="11 12">
    <name type="scientific">Striga hermonthica</name>
    <name type="common">Purple witchweed</name>
    <name type="synonym">Buchnera hermonthica</name>
    <dbReference type="NCBI Taxonomy" id="68872"/>
    <lineage>
        <taxon>Eukaryota</taxon>
        <taxon>Viridiplantae</taxon>
        <taxon>Streptophyta</taxon>
        <taxon>Embryophyta</taxon>
        <taxon>Tracheophyta</taxon>
        <taxon>Spermatophyta</taxon>
        <taxon>Magnoliopsida</taxon>
        <taxon>eudicotyledons</taxon>
        <taxon>Gunneridae</taxon>
        <taxon>Pentapetalae</taxon>
        <taxon>asterids</taxon>
        <taxon>lamiids</taxon>
        <taxon>Lamiales</taxon>
        <taxon>Orobanchaceae</taxon>
        <taxon>Buchnereae</taxon>
        <taxon>Striga</taxon>
    </lineage>
</organism>
<dbReference type="PANTHER" id="PTHR31942:SF72">
    <property type="entry name" value="MLO-LIKE PROTEIN"/>
    <property type="match status" value="1"/>
</dbReference>
<evidence type="ECO:0000256" key="2">
    <source>
        <dbReference type="ARBA" id="ARBA00006574"/>
    </source>
</evidence>
<evidence type="ECO:0000313" key="11">
    <source>
        <dbReference type="EMBL" id="CAA0817850.1"/>
    </source>
</evidence>
<dbReference type="GO" id="GO:0016020">
    <property type="term" value="C:membrane"/>
    <property type="evidence" value="ECO:0007669"/>
    <property type="project" value="UniProtKB-SubCell"/>
</dbReference>
<protein>
    <recommendedName>
        <fullName evidence="8">MLO-like protein</fullName>
    </recommendedName>
</protein>
<comment type="similarity">
    <text evidence="2 8">Belongs to the MLO family.</text>
</comment>
<dbReference type="GO" id="GO:0005516">
    <property type="term" value="F:calmodulin binding"/>
    <property type="evidence" value="ECO:0007669"/>
    <property type="project" value="UniProtKB-KW"/>
</dbReference>
<evidence type="ECO:0000256" key="10">
    <source>
        <dbReference type="SAM" id="Phobius"/>
    </source>
</evidence>
<dbReference type="EMBL" id="CACSLK010016728">
    <property type="protein sequence ID" value="CAA0817850.1"/>
    <property type="molecule type" value="Genomic_DNA"/>
</dbReference>
<keyword evidence="5 8" id="KW-1133">Transmembrane helix</keyword>
<accession>A0A9N7MXA2</accession>
<proteinExistence type="inferred from homology"/>